<feature type="signal peptide" evidence="2">
    <location>
        <begin position="1"/>
        <end position="24"/>
    </location>
</feature>
<dbReference type="EnsemblMetazoa" id="XM_028290566.2">
    <property type="protein sequence ID" value="XP_028146367.2"/>
    <property type="gene ID" value="LOC114339886"/>
</dbReference>
<accession>A0ABM5IX38</accession>
<dbReference type="RefSeq" id="XP_028146367.2">
    <property type="nucleotide sequence ID" value="XM_028290566.2"/>
</dbReference>
<name>A0ABM5IX38_DIAVI</name>
<keyword evidence="4" id="KW-1185">Reference proteome</keyword>
<evidence type="ECO:0000256" key="1">
    <source>
        <dbReference type="SAM" id="MobiDB-lite"/>
    </source>
</evidence>
<protein>
    <submittedName>
        <fullName evidence="3">Uncharacterized protein</fullName>
    </submittedName>
</protein>
<keyword evidence="2" id="KW-0732">Signal</keyword>
<evidence type="ECO:0000256" key="2">
    <source>
        <dbReference type="SAM" id="SignalP"/>
    </source>
</evidence>
<dbReference type="Proteomes" id="UP001652700">
    <property type="component" value="Unplaced"/>
</dbReference>
<sequence length="371" mass="43546">MALQILPLLQLVVLFQTTEILSYALPVYGTKRYGRNNQHASTSSYDSYPYQTVVPQHYTEPVSYYKLYPYSDTYHSSYYYPHQSYPLPYYVPSKYKIYQPILPYYYQEHWPSQTYSSYYDYSDPDDFLQETGREEREETQPIGHESYYEDTAEDSNMDDVNAAFLQNLILTQMYQDSLNNKVNADAYDDYDETFAKIEELSKKPTRVPEDENVRELKQLQKAARENGNKKNKQNNNVHWAQANNDHDSKQQRRNKQRKQKQEKQDSKRSNLGANQLLSFPTEDTAIFSERKPILKTFASTLAPSTTDASVINNRGQKEEFQMRPATPIRHPFSAPVLTMMSRSDQDRKRTPSVYDTIKHLLDMEKSFENVS</sequence>
<feature type="region of interest" description="Disordered" evidence="1">
    <location>
        <begin position="224"/>
        <end position="277"/>
    </location>
</feature>
<organism evidence="3 4">
    <name type="scientific">Diabrotica virgifera virgifera</name>
    <name type="common">western corn rootworm</name>
    <dbReference type="NCBI Taxonomy" id="50390"/>
    <lineage>
        <taxon>Eukaryota</taxon>
        <taxon>Metazoa</taxon>
        <taxon>Ecdysozoa</taxon>
        <taxon>Arthropoda</taxon>
        <taxon>Hexapoda</taxon>
        <taxon>Insecta</taxon>
        <taxon>Pterygota</taxon>
        <taxon>Neoptera</taxon>
        <taxon>Endopterygota</taxon>
        <taxon>Coleoptera</taxon>
        <taxon>Polyphaga</taxon>
        <taxon>Cucujiformia</taxon>
        <taxon>Chrysomeloidea</taxon>
        <taxon>Chrysomelidae</taxon>
        <taxon>Galerucinae</taxon>
        <taxon>Diabroticina</taxon>
        <taxon>Diabroticites</taxon>
        <taxon>Diabrotica</taxon>
    </lineage>
</organism>
<feature type="chain" id="PRO_5047001606" evidence="2">
    <location>
        <begin position="25"/>
        <end position="371"/>
    </location>
</feature>
<feature type="compositionally biased region" description="Basic and acidic residues" evidence="1">
    <location>
        <begin position="259"/>
        <end position="268"/>
    </location>
</feature>
<evidence type="ECO:0000313" key="3">
    <source>
        <dbReference type="EnsemblMetazoa" id="XP_028146367.2"/>
    </source>
</evidence>
<dbReference type="GeneID" id="114339886"/>
<reference evidence="3" key="1">
    <citation type="submission" date="2025-05" db="UniProtKB">
        <authorList>
            <consortium name="EnsemblMetazoa"/>
        </authorList>
    </citation>
    <scope>IDENTIFICATION</scope>
</reference>
<evidence type="ECO:0000313" key="4">
    <source>
        <dbReference type="Proteomes" id="UP001652700"/>
    </source>
</evidence>
<proteinExistence type="predicted"/>